<proteinExistence type="predicted"/>
<comment type="caution">
    <text evidence="1">The sequence shown here is derived from an EMBL/GenBank/DDBJ whole genome shotgun (WGS) entry which is preliminary data.</text>
</comment>
<name>A0A1Q9D2B0_SYMMI</name>
<organism evidence="1 2">
    <name type="scientific">Symbiodinium microadriaticum</name>
    <name type="common">Dinoflagellate</name>
    <name type="synonym">Zooxanthella microadriatica</name>
    <dbReference type="NCBI Taxonomy" id="2951"/>
    <lineage>
        <taxon>Eukaryota</taxon>
        <taxon>Sar</taxon>
        <taxon>Alveolata</taxon>
        <taxon>Dinophyceae</taxon>
        <taxon>Suessiales</taxon>
        <taxon>Symbiodiniaceae</taxon>
        <taxon>Symbiodinium</taxon>
    </lineage>
</organism>
<sequence length="108" mass="12574">MRAMQRLTPMKHRTMFSPLFASAMAGLRTLLYWIEQGMRNVDVKVVLRLARCFRGWPFLFGYAPAPVAHSLAPWRQMKNAARRREEEEEQEDAIRVARAVWVMVVVLG</sequence>
<dbReference type="AlphaFoldDB" id="A0A1Q9D2B0"/>
<keyword evidence="2" id="KW-1185">Reference proteome</keyword>
<dbReference type="EMBL" id="LSRX01000769">
    <property type="protein sequence ID" value="OLP89274.1"/>
    <property type="molecule type" value="Genomic_DNA"/>
</dbReference>
<accession>A0A1Q9D2B0</accession>
<dbReference type="Proteomes" id="UP000186817">
    <property type="component" value="Unassembled WGS sequence"/>
</dbReference>
<protein>
    <submittedName>
        <fullName evidence="1">Uncharacterized protein</fullName>
    </submittedName>
</protein>
<reference evidence="1 2" key="1">
    <citation type="submission" date="2016-02" db="EMBL/GenBank/DDBJ databases">
        <title>Genome analysis of coral dinoflagellate symbionts highlights evolutionary adaptations to a symbiotic lifestyle.</title>
        <authorList>
            <person name="Aranda M."/>
            <person name="Li Y."/>
            <person name="Liew Y.J."/>
            <person name="Baumgarten S."/>
            <person name="Simakov O."/>
            <person name="Wilson M."/>
            <person name="Piel J."/>
            <person name="Ashoor H."/>
            <person name="Bougouffa S."/>
            <person name="Bajic V.B."/>
            <person name="Ryu T."/>
            <person name="Ravasi T."/>
            <person name="Bayer T."/>
            <person name="Micklem G."/>
            <person name="Kim H."/>
            <person name="Bhak J."/>
            <person name="Lajeunesse T.C."/>
            <person name="Voolstra C.R."/>
        </authorList>
    </citation>
    <scope>NUCLEOTIDE SEQUENCE [LARGE SCALE GENOMIC DNA]</scope>
    <source>
        <strain evidence="1 2">CCMP2467</strain>
    </source>
</reference>
<evidence type="ECO:0000313" key="1">
    <source>
        <dbReference type="EMBL" id="OLP89274.1"/>
    </source>
</evidence>
<gene>
    <name evidence="1" type="ORF">AK812_SmicGene29275</name>
</gene>
<evidence type="ECO:0000313" key="2">
    <source>
        <dbReference type="Proteomes" id="UP000186817"/>
    </source>
</evidence>